<accession>A0A060XSH2</accession>
<sequence>MVNKEELEERLKKLLVRLKNLQEGKQLSTLVQIIQDLLFLAHTDDCAAELFEDKDVHVPLMVVLSTYSNSRGVQQVGWSLLCRLMEICPSTLDSLVRPLGAGKDWEVLGVHQQILKVLSQHSGDCRVMMVGLRALALLLRSDVIVLLIRDEEEDVFSLIVEGMKTFPSSEEVQIQGCRGLQLLLDRVSDDDLVEFVENQDHSVVLGALHHFHDSEDLFLQAMKVLLPLAGPASNVEILMSGGERCYSVVAGAMELFPEVEALQEVGCCLFGKFTSERYCSILVLNGVHRVTVRACLTYPENATLQAAALSCLAALTETIVQSKAVVNEGMEEGEAEENRGKEEVVDDVGLCWMEACCRALEVHAADSTVQEAACWAIHSLLLHGSESWHHSTEEQDGRTPVHRQIMAAMLLHSSSPGVFQAAASAMGTLITYNSKMRSLLLSNGLHVNVVEMMKRHLSSPEVSAGGCKLLHLLFKGRMASLDELDMAMGQIVRTMKVHNFIPEVQLEALRASLAFLCPADRSLRVSDHGVSVADPDTVDVSLRVQKNQSVVEGAHTVYLETLNRFISSAAIQECGLRVLSALADCSGAVDLLCQQGAIDTVLHTLQMFPREREIHYWGLNLLYCLVSKKKLSRMIVPVLASVLVTSLLQYKEDTEMLLKGFQVALRMLDACSGAAGELQREGFDREIFLQLKEGPPDRCSYPLRKAACLALSKMCGDAELRYSMLEKACKDGDVLMAECLIQLGADINKKTKTESLIYQCTSPSSCFSKPIIQSISTAPTVCEQGGPLQLVVLLLSRGVHEQHLRGALGASVRRGDGPAVIQLLGRLGLDLNNNALCLGGFRLGRVDAAWLSPLLAERGRANSLPSSTSKGACLARYVLSFQRGKTTPTPSTPRSLADPCLTSGYMSDESDDSSFLSLEDSLVFNDDMESDGSDSLSLALSPMSTNDLSEEWKAGSQKRKNGRRRHFSSESCIHPKGVQGEVELNEPLQRRYGRTTPNQKGIHSPVLSSGYNSSPLVGDREWIRLLDLSGNELDSVSCLLGEGSVRQQLEHLYRLDLSQNSLSEFPSGLCESLKSLTRLDLQGNQLQSLPAELLALPSLTMLNVSRNCVGPLLTLDPAITCPSLRQLNLSYNHITTFPHQLGRAMERLEELSLEGNRMSELWSPLCLLEMKLLDISKNSVESISRDFLSGCPKLENFSACTNHLSSLSHLPSKITTLKLSHNSFTTIPQAVLDLPNLRSVDMRTNDITVLPGPCAWASVNLRELMFSQNRIGVLDLSGPEVYKWARLEKLHLSDNKLTEVPPQIGLLEELTSLDLSRNGGLRSFPDEMGKLSRLWDLPLDGLRLSLDLKHIGNKTKDIVRFLQQRLKKAVPYYRMKLIVVGNADSGKTALIRQLMKLKRSQWQMERPIAGIDVRDWTIRDRDKKNMVLNVWDFSGGEEFSGSHPHFLTPRALYLVVYDLSKGAAQVDALKPWLFNIKAVAPLSPVILVGTHTDVSEDLQLQACLDKIRQELLNHQGFPAIRDYHMVAVCEDSDSIGRLRKAIAREVANFKIQGQLVMGQLVPESYLELERRVLLERARVPGEFPVLRHQYLLQLIQESQIQLEEAELPHAVHFLSEAGVLLHFDDPALQLRELYFIDPQWLCNIISQKLSLKSSGFWENPKGVVQRSMVERFLFESKCFPKCHLTQYFKLLEKFQIALPFGEDQLLVPSSLSKHRPVIEMPHCENSEVIVRLYEMPYFPMGYWSRQINRLLEVSSYMLCGREREMRPNRIYWRRGIYLSWSPEAYCLVEAANVEDNPASFVKITVPCSRKGRVLLGQVVDHVDSLLEEWFPGLLTTDIHGNGETLLKKWALYSFKDGQEWSKILLEDLFTHIDKDCLLVNPEDPRCTVPISQIAPDLILSDQPAGIILDSEELEIDLTKENLLGDGGFGSVYRGIYKNEEVAVKIFNKHASDLYIHRLLRQELVVLGRLHHPSLVGLLAAGAAPHLLVMELAPRGSLDSLFEHENSSLNRKLQHRIALQVADGLRYLHSSMIIYRDLKPHNVLLFNLKTDSETIAKITDYGIAQCCCSMGVRSSEGTPGFRAPEVARGNVIYNQQADVFSFGLLLYDLLTCGERISDGMKFPSEFDEIAVQGKLPDPVRHHGCSPWPGFQGLMKDCMRENPQDRPTSTQVFERLNSGEMLCLMKELVVSRAANAECFTVGYSSASNGPSSNPRAWVGGGSSTRRLGCVASIDLETEKVTTQVIDTSPVLCLVTVQVPDEACDWLVAGTQSGALVMISTQNLSNWHNLQSVTDAVTSLFFHTQPQRSQRKNYLLVGTANGILTVYEDSALQVENGQPVKTLHIGNVNTPVMCLGQSGHSLDRTTVWAGCGTRILSFTADYGVCKTIDTKPNSLFQQHHAVSCEPCVSRMVVEKHVYLSKAGGQSVEVWNKKSERMIDSIDCAKLLRHDSSRQPRKANSEFEFGADTPTWANIKSLLVQQTTTTLWIGTRGGHLLLVELANLQLLQVISPHCQSIRSMASVFIETLNRKNVVLVLGRRLSQDKNQYDEESVLMVWNSSLPLEVKDLNKHCEMREEITAKMREQQND</sequence>
<dbReference type="Gene3D" id="3.40.50.300">
    <property type="entry name" value="P-loop containing nucleotide triphosphate hydrolases"/>
    <property type="match status" value="1"/>
</dbReference>
<keyword evidence="8 12" id="KW-0067">ATP-binding</keyword>
<dbReference type="FunFam" id="3.40.50.300:FF:000656">
    <property type="entry name" value="Leucine-rich repeat serine/threonine-protein kinase 2"/>
    <property type="match status" value="1"/>
</dbReference>
<dbReference type="InterPro" id="IPR020859">
    <property type="entry name" value="ROC"/>
</dbReference>
<dbReference type="GO" id="GO:0004674">
    <property type="term" value="F:protein serine/threonine kinase activity"/>
    <property type="evidence" value="ECO:0007669"/>
    <property type="project" value="UniProtKB-KW"/>
</dbReference>
<dbReference type="Pfam" id="PF13855">
    <property type="entry name" value="LRR_8"/>
    <property type="match status" value="1"/>
</dbReference>
<dbReference type="InterPro" id="IPR032171">
    <property type="entry name" value="COR-A"/>
</dbReference>
<dbReference type="PROSITE" id="PS50011">
    <property type="entry name" value="PROTEIN_KINASE_DOM"/>
    <property type="match status" value="1"/>
</dbReference>
<dbReference type="InterPro" id="IPR056597">
    <property type="entry name" value="ARM_LRRK2"/>
</dbReference>
<dbReference type="Proteomes" id="UP000193380">
    <property type="component" value="Unassembled WGS sequence"/>
</dbReference>
<dbReference type="Pfam" id="PF23748">
    <property type="entry name" value="Beta-prop_LRRK2"/>
    <property type="match status" value="1"/>
</dbReference>
<evidence type="ECO:0000256" key="11">
    <source>
        <dbReference type="ARBA" id="ARBA00048679"/>
    </source>
</evidence>
<evidence type="ECO:0000313" key="17">
    <source>
        <dbReference type="Proteomes" id="UP000193380"/>
    </source>
</evidence>
<comment type="catalytic activity">
    <reaction evidence="11">
        <text>L-seryl-[protein] + ATP = O-phospho-L-seryl-[protein] + ADP + H(+)</text>
        <dbReference type="Rhea" id="RHEA:17989"/>
        <dbReference type="Rhea" id="RHEA-COMP:9863"/>
        <dbReference type="Rhea" id="RHEA-COMP:11604"/>
        <dbReference type="ChEBI" id="CHEBI:15378"/>
        <dbReference type="ChEBI" id="CHEBI:29999"/>
        <dbReference type="ChEBI" id="CHEBI:30616"/>
        <dbReference type="ChEBI" id="CHEBI:83421"/>
        <dbReference type="ChEBI" id="CHEBI:456216"/>
        <dbReference type="EC" id="2.7.11.1"/>
    </reaction>
</comment>
<evidence type="ECO:0000256" key="6">
    <source>
        <dbReference type="ARBA" id="ARBA00022741"/>
    </source>
</evidence>
<dbReference type="InterPro" id="IPR015943">
    <property type="entry name" value="WD40/YVTN_repeat-like_dom_sf"/>
</dbReference>
<proteinExistence type="predicted"/>
<keyword evidence="7" id="KW-0418">Kinase</keyword>
<evidence type="ECO:0000256" key="4">
    <source>
        <dbReference type="ARBA" id="ARBA00022679"/>
    </source>
</evidence>
<dbReference type="Gene3D" id="1.25.10.10">
    <property type="entry name" value="Leucine-rich Repeat Variant"/>
    <property type="match status" value="2"/>
</dbReference>
<name>A0A060XSH2_ONCMY</name>
<keyword evidence="9" id="KW-0342">GTP-binding</keyword>
<dbReference type="InterPro" id="IPR008271">
    <property type="entry name" value="Ser/Thr_kinase_AS"/>
</dbReference>
<dbReference type="InterPro" id="IPR000719">
    <property type="entry name" value="Prot_kinase_dom"/>
</dbReference>
<dbReference type="Gene3D" id="1.10.510.10">
    <property type="entry name" value="Transferase(Phosphotransferase) domain 1"/>
    <property type="match status" value="1"/>
</dbReference>
<evidence type="ECO:0000313" key="16">
    <source>
        <dbReference type="EMBL" id="CDQ82613.1"/>
    </source>
</evidence>
<dbReference type="InterPro" id="IPR027417">
    <property type="entry name" value="P-loop_NTPase"/>
</dbReference>
<feature type="domain" description="Protein kinase" evidence="14">
    <location>
        <begin position="1917"/>
        <end position="2180"/>
    </location>
</feature>
<dbReference type="PANTHER" id="PTHR48005">
    <property type="entry name" value="LEUCINE RICH REPEAT KINASE 2"/>
    <property type="match status" value="1"/>
</dbReference>
<evidence type="ECO:0000256" key="8">
    <source>
        <dbReference type="ARBA" id="ARBA00022840"/>
    </source>
</evidence>
<dbReference type="STRING" id="8022.A0A060XSH2"/>
<dbReference type="InterPro" id="IPR032675">
    <property type="entry name" value="LRR_dom_sf"/>
</dbReference>
<dbReference type="PRINTS" id="PR00449">
    <property type="entry name" value="RASTRNSFRMNG"/>
</dbReference>
<dbReference type="InterPro" id="IPR011009">
    <property type="entry name" value="Kinase-like_dom_sf"/>
</dbReference>
<dbReference type="InterPro" id="IPR016024">
    <property type="entry name" value="ARM-type_fold"/>
</dbReference>
<feature type="domain" description="Roc" evidence="15">
    <location>
        <begin position="1368"/>
        <end position="1549"/>
    </location>
</feature>
<dbReference type="PANTHER" id="PTHR48005:SF13">
    <property type="entry name" value="SERINE_THREONINE-PROTEIN KINASE DDB_G0278509-RELATED"/>
    <property type="match status" value="1"/>
</dbReference>
<dbReference type="Pfam" id="PF08477">
    <property type="entry name" value="Roc"/>
    <property type="match status" value="1"/>
</dbReference>
<dbReference type="PROSITE" id="PS51424">
    <property type="entry name" value="ROC"/>
    <property type="match status" value="1"/>
</dbReference>
<feature type="region of interest" description="Disordered" evidence="13">
    <location>
        <begin position="948"/>
        <end position="972"/>
    </location>
</feature>
<protein>
    <recommendedName>
        <fullName evidence="1">non-specific serine/threonine protein kinase</fullName>
        <ecNumber evidence="1">2.7.11.1</ecNumber>
    </recommendedName>
</protein>
<feature type="compositionally biased region" description="Polar residues" evidence="13">
    <location>
        <begin position="884"/>
        <end position="894"/>
    </location>
</feature>
<dbReference type="SUPFAM" id="SSF52058">
    <property type="entry name" value="L domain-like"/>
    <property type="match status" value="1"/>
</dbReference>
<evidence type="ECO:0000256" key="5">
    <source>
        <dbReference type="ARBA" id="ARBA00022737"/>
    </source>
</evidence>
<dbReference type="SMART" id="SM00364">
    <property type="entry name" value="LRR_BAC"/>
    <property type="match status" value="6"/>
</dbReference>
<gene>
    <name evidence="16" type="ORF">GSONMT00027525001</name>
</gene>
<keyword evidence="5" id="KW-0677">Repeat</keyword>
<reference evidence="16" key="2">
    <citation type="submission" date="2014-03" db="EMBL/GenBank/DDBJ databases">
        <authorList>
            <person name="Genoscope - CEA"/>
        </authorList>
    </citation>
    <scope>NUCLEOTIDE SEQUENCE</scope>
</reference>
<dbReference type="EMBL" id="FR906007">
    <property type="protein sequence ID" value="CDQ82613.1"/>
    <property type="molecule type" value="Genomic_DNA"/>
</dbReference>
<evidence type="ECO:0000256" key="13">
    <source>
        <dbReference type="SAM" id="MobiDB-lite"/>
    </source>
</evidence>
<evidence type="ECO:0000259" key="14">
    <source>
        <dbReference type="PROSITE" id="PS50011"/>
    </source>
</evidence>
<dbReference type="PROSITE" id="PS00107">
    <property type="entry name" value="PROTEIN_KINASE_ATP"/>
    <property type="match status" value="1"/>
</dbReference>
<dbReference type="InterPro" id="IPR036322">
    <property type="entry name" value="WD40_repeat_dom_sf"/>
</dbReference>
<dbReference type="Gene3D" id="3.30.70.1390">
    <property type="entry name" value="ROC domain from the Parkinson's disease-associated leucine-rich repeat kinase 2"/>
    <property type="match status" value="1"/>
</dbReference>
<dbReference type="SMART" id="SM00220">
    <property type="entry name" value="S_TKc"/>
    <property type="match status" value="1"/>
</dbReference>
<dbReference type="GO" id="GO:0009966">
    <property type="term" value="P:regulation of signal transduction"/>
    <property type="evidence" value="ECO:0007669"/>
    <property type="project" value="UniProtKB-ARBA"/>
</dbReference>
<dbReference type="PROSITE" id="PS51450">
    <property type="entry name" value="LRR"/>
    <property type="match status" value="3"/>
</dbReference>
<dbReference type="GO" id="GO:0007154">
    <property type="term" value="P:cell communication"/>
    <property type="evidence" value="ECO:0007669"/>
    <property type="project" value="UniProtKB-ARBA"/>
</dbReference>
<dbReference type="SMART" id="SM00369">
    <property type="entry name" value="LRR_TYP"/>
    <property type="match status" value="7"/>
</dbReference>
<dbReference type="InterPro" id="IPR051420">
    <property type="entry name" value="Ser_Thr_Kinases_DiverseReg"/>
</dbReference>
<evidence type="ECO:0000259" key="15">
    <source>
        <dbReference type="PROSITE" id="PS51424"/>
    </source>
</evidence>
<dbReference type="GO" id="GO:0005737">
    <property type="term" value="C:cytoplasm"/>
    <property type="evidence" value="ECO:0007669"/>
    <property type="project" value="UniProtKB-ARBA"/>
</dbReference>
<dbReference type="FunFam" id="1.10.510.10:FF:001216">
    <property type="entry name" value="Leucine-rich repeat kinase 2"/>
    <property type="match status" value="1"/>
</dbReference>
<dbReference type="FunFam" id="3.80.10.10:FF:000110">
    <property type="entry name" value="Leucine-rich repeat serine/threonine-protein kinase 2"/>
    <property type="match status" value="1"/>
</dbReference>
<evidence type="ECO:0000256" key="2">
    <source>
        <dbReference type="ARBA" id="ARBA00022527"/>
    </source>
</evidence>
<dbReference type="SUPFAM" id="SSF50978">
    <property type="entry name" value="WD40 repeat-like"/>
    <property type="match status" value="1"/>
</dbReference>
<feature type="binding site" evidence="12">
    <location>
        <position position="1944"/>
    </location>
    <ligand>
        <name>ATP</name>
        <dbReference type="ChEBI" id="CHEBI:30616"/>
    </ligand>
</feature>
<dbReference type="InterPro" id="IPR056593">
    <property type="entry name" value="ANK_LRRK2"/>
</dbReference>
<dbReference type="Gene3D" id="3.80.10.10">
    <property type="entry name" value="Ribonuclease Inhibitor"/>
    <property type="match status" value="2"/>
</dbReference>
<feature type="compositionally biased region" description="Basic residues" evidence="13">
    <location>
        <begin position="956"/>
        <end position="966"/>
    </location>
</feature>
<comment type="catalytic activity">
    <reaction evidence="10">
        <text>L-threonyl-[protein] + ATP = O-phospho-L-threonyl-[protein] + ADP + H(+)</text>
        <dbReference type="Rhea" id="RHEA:46608"/>
        <dbReference type="Rhea" id="RHEA-COMP:11060"/>
        <dbReference type="Rhea" id="RHEA-COMP:11605"/>
        <dbReference type="ChEBI" id="CHEBI:15378"/>
        <dbReference type="ChEBI" id="CHEBI:30013"/>
        <dbReference type="ChEBI" id="CHEBI:30616"/>
        <dbReference type="ChEBI" id="CHEBI:61977"/>
        <dbReference type="ChEBI" id="CHEBI:456216"/>
        <dbReference type="EC" id="2.7.11.1"/>
    </reaction>
</comment>
<keyword evidence="6 12" id="KW-0547">Nucleotide-binding</keyword>
<keyword evidence="4" id="KW-0808">Transferase</keyword>
<dbReference type="Pfam" id="PF23745">
    <property type="entry name" value="ANK_LRRK2"/>
    <property type="match status" value="2"/>
</dbReference>
<evidence type="ECO:0000256" key="7">
    <source>
        <dbReference type="ARBA" id="ARBA00022777"/>
    </source>
</evidence>
<organism evidence="16 17">
    <name type="scientific">Oncorhynchus mykiss</name>
    <name type="common">Rainbow trout</name>
    <name type="synonym">Salmo gairdneri</name>
    <dbReference type="NCBI Taxonomy" id="8022"/>
    <lineage>
        <taxon>Eukaryota</taxon>
        <taxon>Metazoa</taxon>
        <taxon>Chordata</taxon>
        <taxon>Craniata</taxon>
        <taxon>Vertebrata</taxon>
        <taxon>Euteleostomi</taxon>
        <taxon>Actinopterygii</taxon>
        <taxon>Neopterygii</taxon>
        <taxon>Teleostei</taxon>
        <taxon>Protacanthopterygii</taxon>
        <taxon>Salmoniformes</taxon>
        <taxon>Salmonidae</taxon>
        <taxon>Salmoninae</taxon>
        <taxon>Oncorhynchus</taxon>
    </lineage>
</organism>
<keyword evidence="2" id="KW-0723">Serine/threonine-protein kinase</keyword>
<dbReference type="Pfam" id="PF23744">
    <property type="entry name" value="ARM_LRRK2"/>
    <property type="match status" value="1"/>
</dbReference>
<evidence type="ECO:0000256" key="10">
    <source>
        <dbReference type="ARBA" id="ARBA00047899"/>
    </source>
</evidence>
<dbReference type="SUPFAM" id="SSF52540">
    <property type="entry name" value="P-loop containing nucleoside triphosphate hydrolases"/>
    <property type="match status" value="1"/>
</dbReference>
<dbReference type="InterPro" id="IPR001611">
    <property type="entry name" value="Leu-rich_rpt"/>
</dbReference>
<dbReference type="InterPro" id="IPR003591">
    <property type="entry name" value="Leu-rich_rpt_typical-subtyp"/>
</dbReference>
<evidence type="ECO:0000256" key="9">
    <source>
        <dbReference type="ARBA" id="ARBA00023134"/>
    </source>
</evidence>
<dbReference type="InterPro" id="IPR017441">
    <property type="entry name" value="Protein_kinase_ATP_BS"/>
</dbReference>
<dbReference type="SUPFAM" id="SSF56112">
    <property type="entry name" value="Protein kinase-like (PK-like)"/>
    <property type="match status" value="1"/>
</dbReference>
<dbReference type="Pfam" id="PF16095">
    <property type="entry name" value="COR-A"/>
    <property type="match status" value="1"/>
</dbReference>
<reference evidence="16" key="1">
    <citation type="journal article" date="2014" name="Nat. Commun.">
        <title>The rainbow trout genome provides novel insights into evolution after whole-genome duplication in vertebrates.</title>
        <authorList>
            <person name="Berthelot C."/>
            <person name="Brunet F."/>
            <person name="Chalopin D."/>
            <person name="Juanchich A."/>
            <person name="Bernard M."/>
            <person name="Noel B."/>
            <person name="Bento P."/>
            <person name="Da Silva C."/>
            <person name="Labadie K."/>
            <person name="Alberti A."/>
            <person name="Aury J.M."/>
            <person name="Louis A."/>
            <person name="Dehais P."/>
            <person name="Bardou P."/>
            <person name="Montfort J."/>
            <person name="Klopp C."/>
            <person name="Cabau C."/>
            <person name="Gaspin C."/>
            <person name="Thorgaard G.H."/>
            <person name="Boussaha M."/>
            <person name="Quillet E."/>
            <person name="Guyomard R."/>
            <person name="Galiana D."/>
            <person name="Bobe J."/>
            <person name="Volff J.N."/>
            <person name="Genet C."/>
            <person name="Wincker P."/>
            <person name="Jaillon O."/>
            <person name="Roest Crollius H."/>
            <person name="Guiguen Y."/>
        </authorList>
    </citation>
    <scope>NUCLEOTIDE SEQUENCE [LARGE SCALE GENOMIC DNA]</scope>
</reference>
<dbReference type="GO" id="GO:0005525">
    <property type="term" value="F:GTP binding"/>
    <property type="evidence" value="ECO:0007669"/>
    <property type="project" value="UniProtKB-KW"/>
</dbReference>
<dbReference type="InterPro" id="IPR057263">
    <property type="entry name" value="COR-B"/>
</dbReference>
<evidence type="ECO:0000256" key="12">
    <source>
        <dbReference type="PROSITE-ProRule" id="PRU10141"/>
    </source>
</evidence>
<dbReference type="PROSITE" id="PS00108">
    <property type="entry name" value="PROTEIN_KINASE_ST"/>
    <property type="match status" value="1"/>
</dbReference>
<evidence type="ECO:0000256" key="1">
    <source>
        <dbReference type="ARBA" id="ARBA00012513"/>
    </source>
</evidence>
<feature type="region of interest" description="Disordered" evidence="13">
    <location>
        <begin position="884"/>
        <end position="910"/>
    </location>
</feature>
<evidence type="ECO:0000256" key="3">
    <source>
        <dbReference type="ARBA" id="ARBA00022614"/>
    </source>
</evidence>
<dbReference type="Pfam" id="PF25497">
    <property type="entry name" value="COR-B"/>
    <property type="match status" value="1"/>
</dbReference>
<dbReference type="Gene3D" id="2.130.10.10">
    <property type="entry name" value="YVTN repeat-like/Quinoprotein amine dehydrogenase"/>
    <property type="match status" value="1"/>
</dbReference>
<dbReference type="EC" id="2.7.11.1" evidence="1"/>
<dbReference type="GO" id="GO:0005524">
    <property type="term" value="F:ATP binding"/>
    <property type="evidence" value="ECO:0007669"/>
    <property type="project" value="UniProtKB-UniRule"/>
</dbReference>
<dbReference type="PaxDb" id="8022-A0A060XSH2"/>
<dbReference type="InterPro" id="IPR011989">
    <property type="entry name" value="ARM-like"/>
</dbReference>
<keyword evidence="3" id="KW-0433">Leucine-rich repeat</keyword>
<dbReference type="InterPro" id="IPR056602">
    <property type="entry name" value="Beta-prop_LRRK2"/>
</dbReference>
<dbReference type="SUPFAM" id="SSF48371">
    <property type="entry name" value="ARM repeat"/>
    <property type="match status" value="2"/>
</dbReference>
<dbReference type="Pfam" id="PF00069">
    <property type="entry name" value="Pkinase"/>
    <property type="match status" value="1"/>
</dbReference>